<dbReference type="Proteomes" id="UP000316621">
    <property type="component" value="Chromosome 9"/>
</dbReference>
<dbReference type="AlphaFoldDB" id="A0A4Y7KWX9"/>
<dbReference type="EMBL" id="CM010723">
    <property type="protein sequence ID" value="RZC77297.1"/>
    <property type="molecule type" value="Genomic_DNA"/>
</dbReference>
<sequence length="63" mass="7113">MSKSSPSVEIVNFIWIQRTRSKHGVRFVKFDLLGGGQYYEGCDRGWTWGGTCGTAKGWFPNLV</sequence>
<organism evidence="1 2">
    <name type="scientific">Papaver somniferum</name>
    <name type="common">Opium poppy</name>
    <dbReference type="NCBI Taxonomy" id="3469"/>
    <lineage>
        <taxon>Eukaryota</taxon>
        <taxon>Viridiplantae</taxon>
        <taxon>Streptophyta</taxon>
        <taxon>Embryophyta</taxon>
        <taxon>Tracheophyta</taxon>
        <taxon>Spermatophyta</taxon>
        <taxon>Magnoliopsida</taxon>
        <taxon>Ranunculales</taxon>
        <taxon>Papaveraceae</taxon>
        <taxon>Papaveroideae</taxon>
        <taxon>Papaver</taxon>
    </lineage>
</organism>
<gene>
    <name evidence="1" type="ORF">C5167_001456</name>
</gene>
<reference evidence="1 2" key="1">
    <citation type="journal article" date="2018" name="Science">
        <title>The opium poppy genome and morphinan production.</title>
        <authorList>
            <person name="Guo L."/>
            <person name="Winzer T."/>
            <person name="Yang X."/>
            <person name="Li Y."/>
            <person name="Ning Z."/>
            <person name="He Z."/>
            <person name="Teodor R."/>
            <person name="Lu Y."/>
            <person name="Bowser T.A."/>
            <person name="Graham I.A."/>
            <person name="Ye K."/>
        </authorList>
    </citation>
    <scope>NUCLEOTIDE SEQUENCE [LARGE SCALE GENOMIC DNA]</scope>
    <source>
        <strain evidence="2">cv. HN1</strain>
        <tissue evidence="1">Leaves</tissue>
    </source>
</reference>
<dbReference type="Gramene" id="RZC77297">
    <property type="protein sequence ID" value="RZC77297"/>
    <property type="gene ID" value="C5167_001456"/>
</dbReference>
<evidence type="ECO:0000313" key="1">
    <source>
        <dbReference type="EMBL" id="RZC77297.1"/>
    </source>
</evidence>
<proteinExistence type="predicted"/>
<name>A0A4Y7KWX9_PAPSO</name>
<evidence type="ECO:0000313" key="2">
    <source>
        <dbReference type="Proteomes" id="UP000316621"/>
    </source>
</evidence>
<protein>
    <submittedName>
        <fullName evidence="1">Uncharacterized protein</fullName>
    </submittedName>
</protein>
<keyword evidence="2" id="KW-1185">Reference proteome</keyword>
<accession>A0A4Y7KWX9</accession>